<proteinExistence type="inferred from homology"/>
<keyword evidence="7 8" id="KW-0472">Membrane</keyword>
<keyword evidence="3 8" id="KW-0813">Transport</keyword>
<keyword evidence="10" id="KW-1185">Reference proteome</keyword>
<comment type="function">
    <text evidence="8">Mediates influx of magnesium ions.</text>
</comment>
<evidence type="ECO:0000256" key="1">
    <source>
        <dbReference type="ARBA" id="ARBA00004651"/>
    </source>
</evidence>
<dbReference type="CDD" id="cd12828">
    <property type="entry name" value="TmCorA-like_1"/>
    <property type="match status" value="1"/>
</dbReference>
<dbReference type="Pfam" id="PF01544">
    <property type="entry name" value="CorA"/>
    <property type="match status" value="1"/>
</dbReference>
<dbReference type="Proteomes" id="UP000275137">
    <property type="component" value="Unassembled WGS sequence"/>
</dbReference>
<evidence type="ECO:0000256" key="7">
    <source>
        <dbReference type="ARBA" id="ARBA00023136"/>
    </source>
</evidence>
<dbReference type="SUPFAM" id="SSF144083">
    <property type="entry name" value="Magnesium transport protein CorA, transmembrane region"/>
    <property type="match status" value="1"/>
</dbReference>
<name>A0A3N0UVK5_9PROT</name>
<organism evidence="9 10">
    <name type="scientific">Pseudomethylobacillus aquaticus</name>
    <dbReference type="NCBI Taxonomy" id="2676064"/>
    <lineage>
        <taxon>Bacteria</taxon>
        <taxon>Pseudomonadati</taxon>
        <taxon>Pseudomonadota</taxon>
        <taxon>Betaproteobacteria</taxon>
        <taxon>Nitrosomonadales</taxon>
        <taxon>Methylophilaceae</taxon>
        <taxon>Pseudomethylobacillus</taxon>
    </lineage>
</organism>
<keyword evidence="8" id="KW-0460">Magnesium</keyword>
<gene>
    <name evidence="8 9" type="primary">corA</name>
    <name evidence="9" type="ORF">ED236_11665</name>
</gene>
<dbReference type="Gene3D" id="1.20.58.340">
    <property type="entry name" value="Magnesium transport protein CorA, transmembrane region"/>
    <property type="match status" value="2"/>
</dbReference>
<evidence type="ECO:0000256" key="8">
    <source>
        <dbReference type="RuleBase" id="RU362010"/>
    </source>
</evidence>
<keyword evidence="4 8" id="KW-1003">Cell membrane</keyword>
<dbReference type="GO" id="GO:0000287">
    <property type="term" value="F:magnesium ion binding"/>
    <property type="evidence" value="ECO:0007669"/>
    <property type="project" value="TreeGrafter"/>
</dbReference>
<dbReference type="FunFam" id="1.20.58.340:FF:000012">
    <property type="entry name" value="Magnesium transport protein CorA"/>
    <property type="match status" value="1"/>
</dbReference>
<dbReference type="InterPro" id="IPR045861">
    <property type="entry name" value="CorA_cytoplasmic_dom"/>
</dbReference>
<comment type="similarity">
    <text evidence="2 8">Belongs to the CorA metal ion transporter (MIT) (TC 1.A.35) family.</text>
</comment>
<evidence type="ECO:0000256" key="3">
    <source>
        <dbReference type="ARBA" id="ARBA00022448"/>
    </source>
</evidence>
<evidence type="ECO:0000256" key="4">
    <source>
        <dbReference type="ARBA" id="ARBA00022475"/>
    </source>
</evidence>
<keyword evidence="6 8" id="KW-1133">Transmembrane helix</keyword>
<comment type="subcellular location">
    <subcellularLocation>
        <location evidence="1">Cell membrane</location>
        <topology evidence="1">Multi-pass membrane protein</topology>
    </subcellularLocation>
    <subcellularLocation>
        <location evidence="8">Membrane</location>
        <topology evidence="8">Multi-pass membrane protein</topology>
    </subcellularLocation>
</comment>
<dbReference type="GO" id="GO:0050897">
    <property type="term" value="F:cobalt ion binding"/>
    <property type="evidence" value="ECO:0007669"/>
    <property type="project" value="TreeGrafter"/>
</dbReference>
<evidence type="ECO:0000313" key="10">
    <source>
        <dbReference type="Proteomes" id="UP000275137"/>
    </source>
</evidence>
<protein>
    <recommendedName>
        <fullName evidence="8">Magnesium transport protein CorA</fullName>
    </recommendedName>
</protein>
<evidence type="ECO:0000256" key="2">
    <source>
        <dbReference type="ARBA" id="ARBA00009765"/>
    </source>
</evidence>
<dbReference type="PANTHER" id="PTHR46494:SF1">
    <property type="entry name" value="CORA FAMILY METAL ION TRANSPORTER (EUROFUNG)"/>
    <property type="match status" value="1"/>
</dbReference>
<accession>A0A3N0UVK5</accession>
<dbReference type="RefSeq" id="WP_123238160.1">
    <property type="nucleotide sequence ID" value="NZ_RJVP01000007.1"/>
</dbReference>
<evidence type="ECO:0000256" key="6">
    <source>
        <dbReference type="ARBA" id="ARBA00022989"/>
    </source>
</evidence>
<feature type="transmembrane region" description="Helical" evidence="8">
    <location>
        <begin position="331"/>
        <end position="350"/>
    </location>
</feature>
<keyword evidence="5 8" id="KW-0812">Transmembrane</keyword>
<dbReference type="PANTHER" id="PTHR46494">
    <property type="entry name" value="CORA FAMILY METAL ION TRANSPORTER (EUROFUNG)"/>
    <property type="match status" value="1"/>
</dbReference>
<dbReference type="GO" id="GO:0015087">
    <property type="term" value="F:cobalt ion transmembrane transporter activity"/>
    <property type="evidence" value="ECO:0007669"/>
    <property type="project" value="UniProtKB-UniRule"/>
</dbReference>
<evidence type="ECO:0000313" key="9">
    <source>
        <dbReference type="EMBL" id="ROH84569.1"/>
    </source>
</evidence>
<comment type="caution">
    <text evidence="9">The sequence shown here is derived from an EMBL/GenBank/DDBJ whole genome shotgun (WGS) entry which is preliminary data.</text>
</comment>
<keyword evidence="8" id="KW-0406">Ion transport</keyword>
<dbReference type="Gene3D" id="3.30.460.20">
    <property type="entry name" value="CorA soluble domain-like"/>
    <property type="match status" value="1"/>
</dbReference>
<dbReference type="EMBL" id="RJVP01000007">
    <property type="protein sequence ID" value="ROH84569.1"/>
    <property type="molecule type" value="Genomic_DNA"/>
</dbReference>
<dbReference type="GO" id="GO:0015095">
    <property type="term" value="F:magnesium ion transmembrane transporter activity"/>
    <property type="evidence" value="ECO:0007669"/>
    <property type="project" value="UniProtKB-UniRule"/>
</dbReference>
<dbReference type="NCBIfam" id="TIGR00383">
    <property type="entry name" value="corA"/>
    <property type="match status" value="1"/>
</dbReference>
<evidence type="ECO:0000256" key="5">
    <source>
        <dbReference type="ARBA" id="ARBA00022692"/>
    </source>
</evidence>
<dbReference type="InterPro" id="IPR002523">
    <property type="entry name" value="MgTranspt_CorA/ZnTranspt_ZntB"/>
</dbReference>
<reference evidence="9 10" key="1">
    <citation type="submission" date="2018-10" db="EMBL/GenBank/DDBJ databases">
        <authorList>
            <person name="Chen W.-M."/>
        </authorList>
    </citation>
    <scope>NUCLEOTIDE SEQUENCE [LARGE SCALE GENOMIC DNA]</scope>
    <source>
        <strain evidence="9 10">H-5</strain>
    </source>
</reference>
<feature type="transmembrane region" description="Helical" evidence="8">
    <location>
        <begin position="297"/>
        <end position="319"/>
    </location>
</feature>
<dbReference type="SUPFAM" id="SSF143865">
    <property type="entry name" value="CorA soluble domain-like"/>
    <property type="match status" value="1"/>
</dbReference>
<sequence>MKKSNRHRSKKIGMAPGSLVHVGEVKTAQPAVSIFGFAKDQLSERTLSTETLASLALPDAGEKLWLNVHGAHDVALIRQIGQLFHLHPLVMEDILNTDQRAKVDQYGDYLYIVTRCFHYDAKKMEIGSEQISLVLGKHYVLSFQERATGSFDPVRERLRTEHAAIREQGADYLAYALLDVVVDRYFGILEQMNDAAENLEDLLLRKPNAALLTQIHLLKRASMELRRAVWPLREVINSLLRNESAMFSPSTVLYLRDVYDHTVHFIESLEALRDLLGGMMDIYLSSVSNRVNMEVRALTVVTMLFMPATLISGIFGMNFEHIPWLADLDGFWFALALMASIASLMGLIFWRRQWLSRG</sequence>
<dbReference type="GO" id="GO:0005886">
    <property type="term" value="C:plasma membrane"/>
    <property type="evidence" value="ECO:0007669"/>
    <property type="project" value="UniProtKB-SubCell"/>
</dbReference>
<dbReference type="AlphaFoldDB" id="A0A3N0UVK5"/>
<dbReference type="InterPro" id="IPR004488">
    <property type="entry name" value="Mg/Co-transport_prot_CorA"/>
</dbReference>
<dbReference type="InterPro" id="IPR045863">
    <property type="entry name" value="CorA_TM1_TM2"/>
</dbReference>